<dbReference type="Gene3D" id="2.160.20.10">
    <property type="entry name" value="Single-stranded right-handed beta-helix, Pectin lyase-like"/>
    <property type="match status" value="1"/>
</dbReference>
<comment type="caution">
    <text evidence="1">The sequence shown here is derived from an EMBL/GenBank/DDBJ whole genome shotgun (WGS) entry which is preliminary data.</text>
</comment>
<gene>
    <name evidence="1" type="ORF">BKA15_000905</name>
</gene>
<dbReference type="AlphaFoldDB" id="A0A7Y9I3Y3"/>
<sequence length="130" mass="14345">MNKNLVVEHCRFANNAYHDIGFGTTSGPTGSFARNVIVRDNVFAGSGWIRKYSKFASNGAITTFANNGAFTTQPYNSSILIENNRFSDLAEAGVYLRNARDVTVRGNSYRRVTQRVVVDEASTEQINVAD</sequence>
<dbReference type="InterPro" id="IPR006626">
    <property type="entry name" value="PbH1"/>
</dbReference>
<evidence type="ECO:0000313" key="1">
    <source>
        <dbReference type="EMBL" id="NYE69576.1"/>
    </source>
</evidence>
<organism evidence="1 2">
    <name type="scientific">Microlunatus parietis</name>
    <dbReference type="NCBI Taxonomy" id="682979"/>
    <lineage>
        <taxon>Bacteria</taxon>
        <taxon>Bacillati</taxon>
        <taxon>Actinomycetota</taxon>
        <taxon>Actinomycetes</taxon>
        <taxon>Propionibacteriales</taxon>
        <taxon>Propionibacteriaceae</taxon>
        <taxon>Microlunatus</taxon>
    </lineage>
</organism>
<dbReference type="InterPro" id="IPR012334">
    <property type="entry name" value="Pectin_lyas_fold"/>
</dbReference>
<dbReference type="SMART" id="SM00710">
    <property type="entry name" value="PbH1"/>
    <property type="match status" value="3"/>
</dbReference>
<dbReference type="Proteomes" id="UP000569914">
    <property type="component" value="Unassembled WGS sequence"/>
</dbReference>
<evidence type="ECO:0000313" key="2">
    <source>
        <dbReference type="Proteomes" id="UP000569914"/>
    </source>
</evidence>
<name>A0A7Y9I3Y3_9ACTN</name>
<dbReference type="SUPFAM" id="SSF51126">
    <property type="entry name" value="Pectin lyase-like"/>
    <property type="match status" value="1"/>
</dbReference>
<evidence type="ECO:0008006" key="3">
    <source>
        <dbReference type="Google" id="ProtNLM"/>
    </source>
</evidence>
<dbReference type="InterPro" id="IPR011050">
    <property type="entry name" value="Pectin_lyase_fold/virulence"/>
</dbReference>
<accession>A0A7Y9I3Y3</accession>
<reference evidence="1 2" key="1">
    <citation type="submission" date="2020-07" db="EMBL/GenBank/DDBJ databases">
        <title>Sequencing the genomes of 1000 actinobacteria strains.</title>
        <authorList>
            <person name="Klenk H.-P."/>
        </authorList>
    </citation>
    <scope>NUCLEOTIDE SEQUENCE [LARGE SCALE GENOMIC DNA]</scope>
    <source>
        <strain evidence="1 2">DSM 22083</strain>
    </source>
</reference>
<dbReference type="RefSeq" id="WP_179748436.1">
    <property type="nucleotide sequence ID" value="NZ_JACCBU010000001.1"/>
</dbReference>
<keyword evidence="2" id="KW-1185">Reference proteome</keyword>
<dbReference type="EMBL" id="JACCBU010000001">
    <property type="protein sequence ID" value="NYE69576.1"/>
    <property type="molecule type" value="Genomic_DNA"/>
</dbReference>
<protein>
    <recommendedName>
        <fullName evidence="3">Right handed beta helix region</fullName>
    </recommendedName>
</protein>
<proteinExistence type="predicted"/>